<organism evidence="7 8">
    <name type="scientific">Trichoderma guizhouense</name>
    <dbReference type="NCBI Taxonomy" id="1491466"/>
    <lineage>
        <taxon>Eukaryota</taxon>
        <taxon>Fungi</taxon>
        <taxon>Dikarya</taxon>
        <taxon>Ascomycota</taxon>
        <taxon>Pezizomycotina</taxon>
        <taxon>Sordariomycetes</taxon>
        <taxon>Hypocreomycetidae</taxon>
        <taxon>Hypocreales</taxon>
        <taxon>Hypocreaceae</taxon>
        <taxon>Trichoderma</taxon>
    </lineage>
</organism>
<keyword evidence="8" id="KW-1185">Reference proteome</keyword>
<dbReference type="GO" id="GO:0005739">
    <property type="term" value="C:mitochondrion"/>
    <property type="evidence" value="ECO:0007669"/>
    <property type="project" value="TreeGrafter"/>
</dbReference>
<dbReference type="GO" id="GO:0046872">
    <property type="term" value="F:metal ion binding"/>
    <property type="evidence" value="ECO:0007669"/>
    <property type="project" value="UniProtKB-KW"/>
</dbReference>
<feature type="domain" description="PPM-type phosphatase" evidence="6">
    <location>
        <begin position="123"/>
        <end position="486"/>
    </location>
</feature>
<name>A0A1T3CUK8_9HYPO</name>
<dbReference type="GO" id="GO:0004741">
    <property type="term" value="F:[pyruvate dehydrogenase (acetyl-transferring)]-phosphatase activity"/>
    <property type="evidence" value="ECO:0007669"/>
    <property type="project" value="TreeGrafter"/>
</dbReference>
<evidence type="ECO:0000256" key="2">
    <source>
        <dbReference type="ARBA" id="ARBA00022801"/>
    </source>
</evidence>
<dbReference type="Proteomes" id="UP000191004">
    <property type="component" value="Unassembled WGS sequence"/>
</dbReference>
<comment type="caution">
    <text evidence="7">The sequence shown here is derived from an EMBL/GenBank/DDBJ whole genome shotgun (WGS) entry which is preliminary data.</text>
</comment>
<gene>
    <name evidence="7" type="ORF">A0O28_0089010</name>
</gene>
<keyword evidence="1" id="KW-0479">Metal-binding</keyword>
<dbReference type="AlphaFoldDB" id="A0A1T3CUK8"/>
<evidence type="ECO:0000313" key="8">
    <source>
        <dbReference type="Proteomes" id="UP000191004"/>
    </source>
</evidence>
<dbReference type="Gene3D" id="3.60.40.10">
    <property type="entry name" value="PPM-type phosphatase domain"/>
    <property type="match status" value="1"/>
</dbReference>
<dbReference type="PROSITE" id="PS51746">
    <property type="entry name" value="PPM_2"/>
    <property type="match status" value="1"/>
</dbReference>
<dbReference type="PANTHER" id="PTHR13832:SF792">
    <property type="entry name" value="GM14286P"/>
    <property type="match status" value="1"/>
</dbReference>
<evidence type="ECO:0000256" key="1">
    <source>
        <dbReference type="ARBA" id="ARBA00022723"/>
    </source>
</evidence>
<evidence type="ECO:0000256" key="3">
    <source>
        <dbReference type="ARBA" id="ARBA00022912"/>
    </source>
</evidence>
<keyword evidence="3 4" id="KW-0904">Protein phosphatase</keyword>
<dbReference type="PANTHER" id="PTHR13832">
    <property type="entry name" value="PROTEIN PHOSPHATASE 2C"/>
    <property type="match status" value="1"/>
</dbReference>
<protein>
    <submittedName>
        <fullName evidence="7">Protein phosphatase 2C/pyruvate dehydrogenase (Lipoamide) phosphatase</fullName>
    </submittedName>
</protein>
<evidence type="ECO:0000313" key="7">
    <source>
        <dbReference type="EMBL" id="OPB44763.1"/>
    </source>
</evidence>
<evidence type="ECO:0000259" key="6">
    <source>
        <dbReference type="PROSITE" id="PS51746"/>
    </source>
</evidence>
<dbReference type="EMBL" id="LVVK01000006">
    <property type="protein sequence ID" value="OPB44763.1"/>
    <property type="molecule type" value="Genomic_DNA"/>
</dbReference>
<proteinExistence type="inferred from homology"/>
<evidence type="ECO:0000256" key="4">
    <source>
        <dbReference type="RuleBase" id="RU003465"/>
    </source>
</evidence>
<sequence length="489" mass="52593">MIRPSGRRIAVNTHLQRQWMTQCQKPSPRWQSTAEVPKPSKSSTGSLAIWGAAAVAATGGAAYWLNKKPTNNTIPSVPILKPVTSDAEIPITSPVKALDLRSANEKLREQAQSFVFDSTNGNKGRVDTVRVASNDPVEDEWAIGFGGGIQGEKTLYAGVFDGHAGWATSKVLKEALIPYVSSSLGKIGYTSSGDVVDAAIKKAFTNLDDRIMSTAQKAVDGGCEPGSAEAISALAPAFAGSCALLTIYEPKSSTLRTAVTGDSRAVLGSWSAGANAFTAHALSKDQTGFNEEEVKRLNAEHPGEGSDILSAETGRLMGIAVTRGFGDHRWKWTNEFIKHLQSNFYGSAPRPKSKTPPYMTASPEVTTRKVESSDFVILASDGLWDVMSNDDAVACVSRWLAARRKGKPENVQDAKFTSYTLDEDGYASYKATPEYFAIEDLDNAAVCLVKNALGGSRRGLFCGAMTVPTPTSRYMRDDITVQIVFFKDP</sequence>
<comment type="similarity">
    <text evidence="4">Belongs to the PP2C family.</text>
</comment>
<dbReference type="SUPFAM" id="SSF81606">
    <property type="entry name" value="PP2C-like"/>
    <property type="match status" value="1"/>
</dbReference>
<keyword evidence="2 4" id="KW-0378">Hydrolase</keyword>
<dbReference type="SMART" id="SM00332">
    <property type="entry name" value="PP2Cc"/>
    <property type="match status" value="1"/>
</dbReference>
<dbReference type="InterPro" id="IPR000222">
    <property type="entry name" value="PP2C_BS"/>
</dbReference>
<dbReference type="InterPro" id="IPR036457">
    <property type="entry name" value="PPM-type-like_dom_sf"/>
</dbReference>
<dbReference type="PROSITE" id="PS01032">
    <property type="entry name" value="PPM_1"/>
    <property type="match status" value="1"/>
</dbReference>
<dbReference type="OrthoDB" id="420076at2759"/>
<reference evidence="7 8" key="1">
    <citation type="submission" date="2016-04" db="EMBL/GenBank/DDBJ databases">
        <title>Multiple horizontal gene transfer events from other fungi enriched the ability of the initially mycotrophic fungus Trichoderma (Ascomycota) to feed on dead plant biomass.</title>
        <authorList>
            <person name="Atanasova L."/>
            <person name="Chenthamara K."/>
            <person name="Zhang J."/>
            <person name="Grujic M."/>
            <person name="Henrissat B."/>
            <person name="Kuo A."/>
            <person name="Aertz A."/>
            <person name="Salamov A."/>
            <person name="Lipzen A."/>
            <person name="Labutti K."/>
            <person name="Barry K."/>
            <person name="Miao Y."/>
            <person name="Rahimi M.J."/>
            <person name="Shen Q."/>
            <person name="Grigoriev I.V."/>
            <person name="Kubicek C.P."/>
            <person name="Druzhinina I.S."/>
        </authorList>
    </citation>
    <scope>NUCLEOTIDE SEQUENCE [LARGE SCALE GENOMIC DNA]</scope>
    <source>
        <strain evidence="7 8">NJAU 4742</strain>
    </source>
</reference>
<dbReference type="InterPro" id="IPR015655">
    <property type="entry name" value="PP2C"/>
</dbReference>
<dbReference type="InterPro" id="IPR001932">
    <property type="entry name" value="PPM-type_phosphatase-like_dom"/>
</dbReference>
<evidence type="ECO:0000256" key="5">
    <source>
        <dbReference type="SAM" id="MobiDB-lite"/>
    </source>
</evidence>
<dbReference type="CDD" id="cd00143">
    <property type="entry name" value="PP2Cc"/>
    <property type="match status" value="1"/>
</dbReference>
<keyword evidence="7" id="KW-0670">Pyruvate</keyword>
<dbReference type="Pfam" id="PF00481">
    <property type="entry name" value="PP2C"/>
    <property type="match status" value="1"/>
</dbReference>
<accession>A0A1T3CUK8</accession>
<feature type="region of interest" description="Disordered" evidence="5">
    <location>
        <begin position="18"/>
        <end position="43"/>
    </location>
</feature>